<reference evidence="1" key="1">
    <citation type="submission" date="2019-04" db="EMBL/GenBank/DDBJ databases">
        <title>Sequencing of skin fungus with MAO and IRED activity.</title>
        <authorList>
            <person name="Marsaioli A.J."/>
            <person name="Bonatto J.M.C."/>
            <person name="Reis Junior O."/>
        </authorList>
    </citation>
    <scope>NUCLEOTIDE SEQUENCE</scope>
    <source>
        <strain evidence="1">28M1</strain>
    </source>
</reference>
<protein>
    <submittedName>
        <fullName evidence="1">Uncharacterized protein</fullName>
    </submittedName>
</protein>
<keyword evidence="2" id="KW-1185">Reference proteome</keyword>
<comment type="caution">
    <text evidence="1">The sequence shown here is derived from an EMBL/GenBank/DDBJ whole genome shotgun (WGS) entry which is preliminary data.</text>
</comment>
<gene>
    <name evidence="1" type="ORF">E8E12_001281</name>
</gene>
<dbReference type="EMBL" id="SWKV01000051">
    <property type="protein sequence ID" value="KAF3036274.1"/>
    <property type="molecule type" value="Genomic_DNA"/>
</dbReference>
<dbReference type="Proteomes" id="UP000758155">
    <property type="component" value="Unassembled WGS sequence"/>
</dbReference>
<sequence length="164" mass="18228">MIDEPAERIVRHQLDGAEQYCALALNANSQADLRNHFIWYHIRNDMLQLTWSYKKEREAGEAARAHDVEATAKVAVDIVDELLDVYVLEAPRGTGSGTTTTPMGSDGTVEGQSPALERAESLVEVALNGFRFDGHDKVLRARHHASTPSIRVAMEEEKVSNDEE</sequence>
<evidence type="ECO:0000313" key="2">
    <source>
        <dbReference type="Proteomes" id="UP000758155"/>
    </source>
</evidence>
<proteinExistence type="predicted"/>
<organism evidence="1 2">
    <name type="scientific">Didymella heteroderae</name>
    <dbReference type="NCBI Taxonomy" id="1769908"/>
    <lineage>
        <taxon>Eukaryota</taxon>
        <taxon>Fungi</taxon>
        <taxon>Dikarya</taxon>
        <taxon>Ascomycota</taxon>
        <taxon>Pezizomycotina</taxon>
        <taxon>Dothideomycetes</taxon>
        <taxon>Pleosporomycetidae</taxon>
        <taxon>Pleosporales</taxon>
        <taxon>Pleosporineae</taxon>
        <taxon>Didymellaceae</taxon>
        <taxon>Didymella</taxon>
    </lineage>
</organism>
<name>A0A9P5BZL3_9PLEO</name>
<dbReference type="AlphaFoldDB" id="A0A9P5BZL3"/>
<accession>A0A9P5BZL3</accession>
<evidence type="ECO:0000313" key="1">
    <source>
        <dbReference type="EMBL" id="KAF3036274.1"/>
    </source>
</evidence>